<feature type="transmembrane region" description="Helical" evidence="1">
    <location>
        <begin position="135"/>
        <end position="157"/>
    </location>
</feature>
<sequence>MRKWKRQFALEWNHIFRNPWLMGLPALYGVLYTWFLSAVSPLNNFFIEAYSFHALVHTLTLGIVMLLGILAVRRDIRRPAYEWSTGLPLSYGMRITAKFAAAMAYLTLFSLLAAGLFAAFSYGRGIESAINISHGVYFFLSYEISYVVTLALAMLLAVCLPNRVVYLIGFCAWMFGTFFMQLFIVERYNLYVLRTFHLSELFVEGTRGYELWGYGTDIDELIRSGLFVLAFAALLLTAAVTILNLLRPTKHGARLWFTAGLSVLLASAAFAPYGLLWHDRYSSYNAKINDETILDIVKLWDERTEMFEVANYDLVLEKAGNDVLFGTARLEIPVSALIPQGKEEITLTLNRLFSVSEVKANGDPVSFTRQGDLLSLPWSDALEQRESVGLEIRYSGKVAEDNGKGLYHAFVQRDNVLLPRDFVWYPFPGMRHVYAKEDWSNTLQLASMYKEMPFPAAEYRLTVKGFDSKLYTSLPELEPQGNNDKPHGADFKMQVFQGFGKDGISLFGGPFVEVSVPSLPSRIITTPSSRALAEHVLQEWSGYYRYFASWVAEFEPRIQQVGYFVTKQMMNERTENGMYSIFASHGGDNGYAGLLMTEMLLGTRKGSFHIENTRKDIRLPLRSLMWYVYYREAEGLSHKDIENGMADFRMLGALFHPDSNEDPDNLGGRMAEAAGKAIDAGKISQVKEILNYFYAQGMEIPLEDPDGPVQASPIPYEAWEREWERVMGQ</sequence>
<reference evidence="2 3" key="1">
    <citation type="submission" date="2021-03" db="EMBL/GenBank/DDBJ databases">
        <title>Antimicrobial resistance genes in bacteria isolated from Japanese honey, and their potential for conferring macrolide and lincosamide resistance in the American foulbrood pathogen Paenibacillus larvae.</title>
        <authorList>
            <person name="Okamoto M."/>
            <person name="Kumagai M."/>
            <person name="Kanamori H."/>
            <person name="Takamatsu D."/>
        </authorList>
    </citation>
    <scope>NUCLEOTIDE SEQUENCE [LARGE SCALE GENOMIC DNA]</scope>
    <source>
        <strain evidence="2 3">J15TS10</strain>
    </source>
</reference>
<keyword evidence="1" id="KW-0812">Transmembrane</keyword>
<keyword evidence="1" id="KW-1133">Transmembrane helix</keyword>
<evidence type="ECO:0000256" key="1">
    <source>
        <dbReference type="SAM" id="Phobius"/>
    </source>
</evidence>
<keyword evidence="3" id="KW-1185">Reference proteome</keyword>
<protein>
    <recommendedName>
        <fullName evidence="4">ABC transporter permease</fullName>
    </recommendedName>
</protein>
<evidence type="ECO:0000313" key="3">
    <source>
        <dbReference type="Proteomes" id="UP000681290"/>
    </source>
</evidence>
<proteinExistence type="predicted"/>
<feature type="transmembrane region" description="Helical" evidence="1">
    <location>
        <begin position="20"/>
        <end position="40"/>
    </location>
</feature>
<name>A0ABQ4MWQ3_9BACL</name>
<feature type="transmembrane region" description="Helical" evidence="1">
    <location>
        <begin position="99"/>
        <end position="123"/>
    </location>
</feature>
<keyword evidence="1" id="KW-0472">Membrane</keyword>
<organism evidence="2 3">
    <name type="scientific">Paenibacillus woosongensis</name>
    <dbReference type="NCBI Taxonomy" id="307580"/>
    <lineage>
        <taxon>Bacteria</taxon>
        <taxon>Bacillati</taxon>
        <taxon>Bacillota</taxon>
        <taxon>Bacilli</taxon>
        <taxon>Bacillales</taxon>
        <taxon>Paenibacillaceae</taxon>
        <taxon>Paenibacillus</taxon>
    </lineage>
</organism>
<feature type="transmembrane region" description="Helical" evidence="1">
    <location>
        <begin position="164"/>
        <end position="184"/>
    </location>
</feature>
<dbReference type="EMBL" id="BOSM01000009">
    <property type="protein sequence ID" value="GIP60359.1"/>
    <property type="molecule type" value="Genomic_DNA"/>
</dbReference>
<accession>A0ABQ4MWQ3</accession>
<dbReference type="Proteomes" id="UP000681290">
    <property type="component" value="Unassembled WGS sequence"/>
</dbReference>
<feature type="transmembrane region" description="Helical" evidence="1">
    <location>
        <begin position="255"/>
        <end position="277"/>
    </location>
</feature>
<evidence type="ECO:0000313" key="2">
    <source>
        <dbReference type="EMBL" id="GIP60359.1"/>
    </source>
</evidence>
<evidence type="ECO:0008006" key="4">
    <source>
        <dbReference type="Google" id="ProtNLM"/>
    </source>
</evidence>
<dbReference type="RefSeq" id="WP_213593884.1">
    <property type="nucleotide sequence ID" value="NZ_BOSM01000009.1"/>
</dbReference>
<feature type="transmembrane region" description="Helical" evidence="1">
    <location>
        <begin position="52"/>
        <end position="72"/>
    </location>
</feature>
<gene>
    <name evidence="2" type="ORF">J15TS10_41730</name>
</gene>
<feature type="transmembrane region" description="Helical" evidence="1">
    <location>
        <begin position="221"/>
        <end position="243"/>
    </location>
</feature>
<comment type="caution">
    <text evidence="2">The sequence shown here is derived from an EMBL/GenBank/DDBJ whole genome shotgun (WGS) entry which is preliminary data.</text>
</comment>